<dbReference type="InterPro" id="IPR037165">
    <property type="entry name" value="AldOxase/xan_DH_Mopterin-bd_sf"/>
</dbReference>
<dbReference type="PANTHER" id="PTHR47495">
    <property type="entry name" value="ALDEHYDE DEHYDROGENASE"/>
    <property type="match status" value="1"/>
</dbReference>
<dbReference type="PANTHER" id="PTHR47495:SF2">
    <property type="entry name" value="ALDEHYDE DEHYDROGENASE"/>
    <property type="match status" value="1"/>
</dbReference>
<dbReference type="SMART" id="SM01008">
    <property type="entry name" value="Ald_Xan_dh_C"/>
    <property type="match status" value="1"/>
</dbReference>
<dbReference type="PIRSF" id="PIRSF036389">
    <property type="entry name" value="IOR_B"/>
    <property type="match status" value="1"/>
</dbReference>
<gene>
    <name evidence="2" type="ORF">LVJ94_39450</name>
</gene>
<reference evidence="2" key="1">
    <citation type="submission" date="2021-12" db="EMBL/GenBank/DDBJ databases">
        <title>Discovery of the Pendulisporaceae a myxobacterial family with distinct sporulation behavior and unique specialized metabolism.</title>
        <authorList>
            <person name="Garcia R."/>
            <person name="Popoff A."/>
            <person name="Bader C.D."/>
            <person name="Loehr J."/>
            <person name="Walesch S."/>
            <person name="Walt C."/>
            <person name="Boldt J."/>
            <person name="Bunk B."/>
            <person name="Haeckl F.J.F.P.J."/>
            <person name="Gunesch A.P."/>
            <person name="Birkelbach J."/>
            <person name="Nuebel U."/>
            <person name="Pietschmann T."/>
            <person name="Bach T."/>
            <person name="Mueller R."/>
        </authorList>
    </citation>
    <scope>NUCLEOTIDE SEQUENCE</scope>
    <source>
        <strain evidence="2">MSr11367</strain>
    </source>
</reference>
<feature type="domain" description="Aldehyde oxidase/xanthine dehydrogenase a/b hammerhead" evidence="1">
    <location>
        <begin position="203"/>
        <end position="281"/>
    </location>
</feature>
<evidence type="ECO:0000313" key="3">
    <source>
        <dbReference type="Proteomes" id="UP001374803"/>
    </source>
</evidence>
<dbReference type="Proteomes" id="UP001374803">
    <property type="component" value="Chromosome"/>
</dbReference>
<evidence type="ECO:0000259" key="1">
    <source>
        <dbReference type="SMART" id="SM01008"/>
    </source>
</evidence>
<dbReference type="Pfam" id="PF20256">
    <property type="entry name" value="MoCoBD_2"/>
    <property type="match status" value="2"/>
</dbReference>
<sequence length="698" mass="74544">MNPSRRDLLKFAGGLALAMHLPACGRSSGAPTGPGTSFEPNAWLRIFSDDRIVFVLDRVEMGQGTMTSHVMMLAEELEVDPQRMEVVLAPVDPAYGNPALGGAQFTAGSTSVEGSWDALRNAGATAREMLRRAAAAQWSVPLEECDARDGAIRHAKSRRTATYGALATAAAAFPVEAPRLKEPGEFRRIGTSIRRLDAPAKTNGSAVYGLDVKLPGLVAAVVMRPPARGARVASFDAAVARTRPGVLDVIPLPQGIAIVAATYWQARRASEDVRIAWEGGITGASSASMLPHYRDLSSRPGTELSARGDLDAELGRAVATLEATYEVPFLAHAALEPTNATAIVTGDRCEIWVPTQAPIAMQMVAAQVLGRPAPAIQVHTTMIGGAFGRRTQPDEVMDAVMIAQRIGKPVKVVWSREDEMANDYYRPMAVSFMRGGLDSTGALRAWLCRLAVQTGPLTPGIDTEALSDTLYAIPAMRIQGCVAESIVPGGAWRSVAQSSNTFFLEGFLDELAHLGGRDTLDFRRALLRDSPRPLAVLEMAASKAGWGSPLPAGMGRGIAQQTRAGSHCAMVVEAEVNGTDVRVRRVVAAIDCGLVIHPDLVRAQIEGSIVFGLGAALHQQITFQDGQVQQSNFDDFRLLRYHESPPIEVHVVENTERPTGCGEVGVPPVAPALCGAIFAASGRRIRRLPIREAMREAS</sequence>
<evidence type="ECO:0000313" key="2">
    <source>
        <dbReference type="EMBL" id="WXB02972.1"/>
    </source>
</evidence>
<dbReference type="PROSITE" id="PS51318">
    <property type="entry name" value="TAT"/>
    <property type="match status" value="1"/>
</dbReference>
<dbReference type="InterPro" id="IPR000674">
    <property type="entry name" value="Ald_Oxase/Xan_DH_a/b"/>
</dbReference>
<keyword evidence="3" id="KW-1185">Reference proteome</keyword>
<dbReference type="InterPro" id="IPR046867">
    <property type="entry name" value="AldOxase/xan_DH_MoCoBD2"/>
</dbReference>
<dbReference type="Gene3D" id="3.90.1170.50">
    <property type="entry name" value="Aldehyde oxidase/xanthine dehydrogenase, a/b hammerhead"/>
    <property type="match status" value="1"/>
</dbReference>
<dbReference type="RefSeq" id="WP_394832598.1">
    <property type="nucleotide sequence ID" value="NZ_CP089929.1"/>
</dbReference>
<dbReference type="Pfam" id="PF02738">
    <property type="entry name" value="MoCoBD_1"/>
    <property type="match status" value="1"/>
</dbReference>
<organism evidence="2 3">
    <name type="scientific">Pendulispora rubella</name>
    <dbReference type="NCBI Taxonomy" id="2741070"/>
    <lineage>
        <taxon>Bacteria</taxon>
        <taxon>Pseudomonadati</taxon>
        <taxon>Myxococcota</taxon>
        <taxon>Myxococcia</taxon>
        <taxon>Myxococcales</taxon>
        <taxon>Sorangiineae</taxon>
        <taxon>Pendulisporaceae</taxon>
        <taxon>Pendulispora</taxon>
    </lineage>
</organism>
<proteinExistence type="predicted"/>
<dbReference type="EMBL" id="CP089983">
    <property type="protein sequence ID" value="WXB02972.1"/>
    <property type="molecule type" value="Genomic_DNA"/>
</dbReference>
<dbReference type="InterPro" id="IPR008274">
    <property type="entry name" value="AldOxase/xan_DH_MoCoBD1"/>
</dbReference>
<dbReference type="InterPro" id="IPR052516">
    <property type="entry name" value="N-heterocyclic_Hydroxylase"/>
</dbReference>
<protein>
    <submittedName>
        <fullName evidence="2">Molybdopterin-dependent oxidoreductase</fullName>
    </submittedName>
</protein>
<dbReference type="InterPro" id="IPR006311">
    <property type="entry name" value="TAT_signal"/>
</dbReference>
<accession>A0ABZ2KWV8</accession>
<dbReference type="SUPFAM" id="SSF56003">
    <property type="entry name" value="Molybdenum cofactor-binding domain"/>
    <property type="match status" value="2"/>
</dbReference>
<dbReference type="InterPro" id="IPR012368">
    <property type="entry name" value="OxRdtase_Mopterin-bd_su_IorB"/>
</dbReference>
<name>A0ABZ2KWV8_9BACT</name>
<dbReference type="Gene3D" id="3.30.365.10">
    <property type="entry name" value="Aldehyde oxidase/xanthine dehydrogenase, molybdopterin binding domain"/>
    <property type="match status" value="4"/>
</dbReference>